<name>A0A0P7KLM7_9RHOB</name>
<dbReference type="AlphaFoldDB" id="A0A0P7KLM7"/>
<evidence type="ECO:0000313" key="2">
    <source>
        <dbReference type="Proteomes" id="UP000050471"/>
    </source>
</evidence>
<dbReference type="EMBL" id="LKBA01000001">
    <property type="protein sequence ID" value="KPN64909.1"/>
    <property type="molecule type" value="Genomic_DNA"/>
</dbReference>
<dbReference type="RefSeq" id="WP_055187388.1">
    <property type="nucleotide sequence ID" value="NZ_FPBS01000008.1"/>
</dbReference>
<gene>
    <name evidence="1" type="ORF">AKJ29_06715</name>
</gene>
<accession>A0A0P7KLM7</accession>
<comment type="caution">
    <text evidence="1">The sequence shown here is derived from an EMBL/GenBank/DDBJ whole genome shotgun (WGS) entry which is preliminary data.</text>
</comment>
<protein>
    <submittedName>
        <fullName evidence="1">Uncharacterized protein</fullName>
    </submittedName>
</protein>
<dbReference type="Proteomes" id="UP000050471">
    <property type="component" value="Unassembled WGS sequence"/>
</dbReference>
<sequence>MELTKEDLPEIGDRNSILEFAAGFNGYTHFGSFGACSDAAWAKKRETLIDLRNELFFSYRASNHLGTDDFVKTYADLHPYFLRLLDGE</sequence>
<keyword evidence="2" id="KW-1185">Reference proteome</keyword>
<dbReference type="STRING" id="154981.AKJ29_06715"/>
<evidence type="ECO:0000313" key="1">
    <source>
        <dbReference type="EMBL" id="KPN64909.1"/>
    </source>
</evidence>
<reference evidence="1 2" key="1">
    <citation type="submission" date="2015-09" db="EMBL/GenBank/DDBJ databases">
        <title>Draft genome sequence of Aliiroseovarius crassostreae CV919-312TSm, the causative agent of Roseovarius Oyster Disease (formerly Juvenile Oyster Disease).</title>
        <authorList>
            <person name="Kessner L."/>
            <person name="Spinard E."/>
            <person name="Nelson D."/>
        </authorList>
    </citation>
    <scope>NUCLEOTIDE SEQUENCE [LARGE SCALE GENOMIC DNA]</scope>
    <source>
        <strain evidence="1 2">CV919-312</strain>
    </source>
</reference>
<proteinExistence type="predicted"/>
<organism evidence="1 2">
    <name type="scientific">Aliiroseovarius crassostreae</name>
    <dbReference type="NCBI Taxonomy" id="154981"/>
    <lineage>
        <taxon>Bacteria</taxon>
        <taxon>Pseudomonadati</taxon>
        <taxon>Pseudomonadota</taxon>
        <taxon>Alphaproteobacteria</taxon>
        <taxon>Rhodobacterales</taxon>
        <taxon>Paracoccaceae</taxon>
        <taxon>Aliiroseovarius</taxon>
    </lineage>
</organism>